<gene>
    <name evidence="1" type="ORF">RJT34_19552</name>
</gene>
<dbReference type="AlphaFoldDB" id="A0AAN9IRP6"/>
<reference evidence="1 2" key="1">
    <citation type="submission" date="2024-01" db="EMBL/GenBank/DDBJ databases">
        <title>The genomes of 5 underutilized Papilionoideae crops provide insights into root nodulation and disease resistance.</title>
        <authorList>
            <person name="Yuan L."/>
        </authorList>
    </citation>
    <scope>NUCLEOTIDE SEQUENCE [LARGE SCALE GENOMIC DNA]</scope>
    <source>
        <strain evidence="1">LY-2023</strain>
        <tissue evidence="1">Leaf</tissue>
    </source>
</reference>
<evidence type="ECO:0000313" key="1">
    <source>
        <dbReference type="EMBL" id="KAK7284799.1"/>
    </source>
</evidence>
<keyword evidence="2" id="KW-1185">Reference proteome</keyword>
<dbReference type="EMBL" id="JAYKXN010000005">
    <property type="protein sequence ID" value="KAK7284799.1"/>
    <property type="molecule type" value="Genomic_DNA"/>
</dbReference>
<evidence type="ECO:0000313" key="2">
    <source>
        <dbReference type="Proteomes" id="UP001359559"/>
    </source>
</evidence>
<proteinExistence type="predicted"/>
<organism evidence="1 2">
    <name type="scientific">Clitoria ternatea</name>
    <name type="common">Butterfly pea</name>
    <dbReference type="NCBI Taxonomy" id="43366"/>
    <lineage>
        <taxon>Eukaryota</taxon>
        <taxon>Viridiplantae</taxon>
        <taxon>Streptophyta</taxon>
        <taxon>Embryophyta</taxon>
        <taxon>Tracheophyta</taxon>
        <taxon>Spermatophyta</taxon>
        <taxon>Magnoliopsida</taxon>
        <taxon>eudicotyledons</taxon>
        <taxon>Gunneridae</taxon>
        <taxon>Pentapetalae</taxon>
        <taxon>rosids</taxon>
        <taxon>fabids</taxon>
        <taxon>Fabales</taxon>
        <taxon>Fabaceae</taxon>
        <taxon>Papilionoideae</taxon>
        <taxon>50 kb inversion clade</taxon>
        <taxon>NPAAA clade</taxon>
        <taxon>indigoferoid/millettioid clade</taxon>
        <taxon>Phaseoleae</taxon>
        <taxon>Clitoria</taxon>
    </lineage>
</organism>
<name>A0AAN9IRP6_CLITE</name>
<protein>
    <submittedName>
        <fullName evidence="1">Uncharacterized protein</fullName>
    </submittedName>
</protein>
<sequence>MFQSIAFHTAVRASFDFLERFLIPRCIKKAAPFCSNVKADLTEYKQLHHVLVSSSSFVCNTLIRSSNNCSSHSYNGLRHFRFHSHCSPVHDPNSCSIPSYISEILNNLCN</sequence>
<dbReference type="Proteomes" id="UP001359559">
    <property type="component" value="Unassembled WGS sequence"/>
</dbReference>
<comment type="caution">
    <text evidence="1">The sequence shown here is derived from an EMBL/GenBank/DDBJ whole genome shotgun (WGS) entry which is preliminary data.</text>
</comment>
<accession>A0AAN9IRP6</accession>